<accession>A0AAP0X1X5</accession>
<evidence type="ECO:0000256" key="2">
    <source>
        <dbReference type="ARBA" id="ARBA00022723"/>
    </source>
</evidence>
<dbReference type="GO" id="GO:0008270">
    <property type="term" value="F:zinc ion binding"/>
    <property type="evidence" value="ECO:0007669"/>
    <property type="project" value="UniProtKB-KW"/>
</dbReference>
<feature type="coiled-coil region" evidence="7">
    <location>
        <begin position="1111"/>
        <end position="1237"/>
    </location>
</feature>
<dbReference type="Pfam" id="PF07227">
    <property type="entry name" value="PHD_Oberon"/>
    <property type="match status" value="1"/>
</dbReference>
<evidence type="ECO:0000256" key="3">
    <source>
        <dbReference type="ARBA" id="ARBA00022771"/>
    </source>
</evidence>
<feature type="domain" description="Oberon-like PHD finger" evidence="9">
    <location>
        <begin position="883"/>
        <end position="1006"/>
    </location>
</feature>
<dbReference type="GO" id="GO:0010468">
    <property type="term" value="P:regulation of gene expression"/>
    <property type="evidence" value="ECO:0007669"/>
    <property type="project" value="TreeGrafter"/>
</dbReference>
<organism evidence="11 12">
    <name type="scientific">Liquidambar formosana</name>
    <name type="common">Formosan gum</name>
    <dbReference type="NCBI Taxonomy" id="63359"/>
    <lineage>
        <taxon>Eukaryota</taxon>
        <taxon>Viridiplantae</taxon>
        <taxon>Streptophyta</taxon>
        <taxon>Embryophyta</taxon>
        <taxon>Tracheophyta</taxon>
        <taxon>Spermatophyta</taxon>
        <taxon>Magnoliopsida</taxon>
        <taxon>eudicotyledons</taxon>
        <taxon>Gunneridae</taxon>
        <taxon>Pentapetalae</taxon>
        <taxon>Saxifragales</taxon>
        <taxon>Altingiaceae</taxon>
        <taxon>Liquidambar</taxon>
    </lineage>
</organism>
<comment type="caution">
    <text evidence="11">The sequence shown here is derived from an EMBL/GenBank/DDBJ whole genome shotgun (WGS) entry which is preliminary data.</text>
</comment>
<sequence length="1240" mass="139327">MKRLRSSDDLEDPNLNRSFSHRSFYYKSDNGRKGMSSSSSRYDRTVEDDRDSSRSARKRPEHDFEGFDRRKGFDRYRDCGDRGGILSSSPRGGYDRIHRSESFCGSRREFPKRFRSERDRSQREGSVSSWRRFGGSMEFDEGGRSGSDIGRGSRDRGSARSPKGWRDANLKSPTWSKESGSEQSRMRSPKGSRDAKLKSPTWSKDSGSEQSRMRSPKGLRDGKAKSPTWSKDSGSEQSKVRSPQGLRDEKSSPWSKDSESEQSKSGEVKKNDDLQVESDSSSEMEEGELEPEPETDPATELGPETEVQAHVGLNHGHTEGDSEHRDDDTNRVTEDAAKSVSEEEIEPHKGSVCELKDVEKDVDEFPDCENDSIRGTSGGRDEIERTADNEDGKEEESTGKDRDGKEESSKDTFVRKPLPLGDEHKENKGIDLEVKAEDIDLTEPNREVAEENGASEVNLSLVMEGLTQNYKDKGKSVAVTSNHVANSAEDGVWIERESRDLLTCRDNYMEGPSTRGFELFSSSPVKRSERTDQLGINKHKDEKLTLEPLDLSLSLPNVLLPIGSRDTIQAPGSPSHARSVQSLTNTFCTNSDGFTASMSFSGSHPFVHNPSCSLTQNSFDNYEQSVGSHPIFQGVDQVSHGGWQGQSLNEPKHKEVPLYQRILMHGNGSLHQSQALQGISNGQDAQGQHPRVLEGNSKVPIGLDRQLSLHKQLSGGQPWHNNDGRSTSQSVGSRETASDYTKDRKRVMREKNGGSLYRSSSLKEQEQLSIGGADFVETVITKIVSEPIHVMARKFHEMTEQSIACLRDSVCEIMSNADKHGQLCAFQKALQNRSEIMLEMLTKSHRAQLEILVALKTGLREFLQRNNSISPSDLAEIFLNLRCRNLSCRSPLPVDECDCKICVQKNGFCSACMCLICSKFDMASNTCSWVGCDVCLHWCHTNCALRESYIRNGRSVNGAEGTTEMQFHCVACNHPSEMFGFVKEVFQNFAKEWNAETLSKELEYVKRIFHASKDLRGKQLHDITDHMLARLANNKSDLLEVYNHIMGFLTGSESSKFGNTPTFSRKEISNKNQGEGSNGIAGPSQEAAWLKPVYLERAPQLERAASILPYFDGKRNDKRALDSELQSAQKEPVFDELESIVRIKQAEAKMFQARADDARREAEGLKRIAIAKNEKIEEEYTSRITKLRLAEAEEMRKQKLEELQVLERAHREYFNMKVRMEADIKDLLLKMDATKRNLAM</sequence>
<feature type="region of interest" description="Disordered" evidence="8">
    <location>
        <begin position="1"/>
        <end position="428"/>
    </location>
</feature>
<comment type="subcellular location">
    <subcellularLocation>
        <location evidence="1">Nucleus</location>
    </subcellularLocation>
</comment>
<evidence type="ECO:0000259" key="9">
    <source>
        <dbReference type="Pfam" id="PF07227"/>
    </source>
</evidence>
<feature type="compositionally biased region" description="Basic and acidic residues" evidence="8">
    <location>
        <begin position="379"/>
        <end position="414"/>
    </location>
</feature>
<feature type="compositionally biased region" description="Basic and acidic residues" evidence="8">
    <location>
        <begin position="151"/>
        <end position="169"/>
    </location>
</feature>
<keyword evidence="6" id="KW-0539">Nucleus</keyword>
<evidence type="ECO:0000256" key="1">
    <source>
        <dbReference type="ARBA" id="ARBA00004123"/>
    </source>
</evidence>
<evidence type="ECO:0000256" key="4">
    <source>
        <dbReference type="ARBA" id="ARBA00022833"/>
    </source>
</evidence>
<evidence type="ECO:0000259" key="10">
    <source>
        <dbReference type="Pfam" id="PF16312"/>
    </source>
</evidence>
<dbReference type="PRINTS" id="PR01544">
    <property type="entry name" value="ARATH130DUF"/>
</dbReference>
<dbReference type="AlphaFoldDB" id="A0AAP0X1X5"/>
<feature type="compositionally biased region" description="Basic and acidic residues" evidence="8">
    <location>
        <begin position="41"/>
        <end position="81"/>
    </location>
</feature>
<evidence type="ECO:0000313" key="11">
    <source>
        <dbReference type="EMBL" id="KAK9282595.1"/>
    </source>
</evidence>
<dbReference type="Pfam" id="PF16312">
    <property type="entry name" value="Oberon_cc"/>
    <property type="match status" value="1"/>
</dbReference>
<dbReference type="GO" id="GO:0010078">
    <property type="term" value="P:maintenance of root meristem identity"/>
    <property type="evidence" value="ECO:0007669"/>
    <property type="project" value="TreeGrafter"/>
</dbReference>
<feature type="region of interest" description="Disordered" evidence="8">
    <location>
        <begin position="713"/>
        <end position="761"/>
    </location>
</feature>
<dbReference type="PANTHER" id="PTHR21736:SF20">
    <property type="entry name" value="PROTEIN OBERON 4"/>
    <property type="match status" value="1"/>
</dbReference>
<dbReference type="GO" id="GO:0005634">
    <property type="term" value="C:nucleus"/>
    <property type="evidence" value="ECO:0007669"/>
    <property type="project" value="UniProtKB-SubCell"/>
</dbReference>
<feature type="compositionally biased region" description="Basic and acidic residues" evidence="8">
    <location>
        <begin position="246"/>
        <end position="273"/>
    </location>
</feature>
<evidence type="ECO:0000313" key="12">
    <source>
        <dbReference type="Proteomes" id="UP001415857"/>
    </source>
</evidence>
<dbReference type="EMBL" id="JBBPBK010000006">
    <property type="protein sequence ID" value="KAK9282595.1"/>
    <property type="molecule type" value="Genomic_DNA"/>
</dbReference>
<evidence type="ECO:0000256" key="8">
    <source>
        <dbReference type="SAM" id="MobiDB-lite"/>
    </source>
</evidence>
<feature type="compositionally biased region" description="Acidic residues" evidence="8">
    <location>
        <begin position="360"/>
        <end position="370"/>
    </location>
</feature>
<dbReference type="Proteomes" id="UP001415857">
    <property type="component" value="Unassembled WGS sequence"/>
</dbReference>
<feature type="compositionally biased region" description="Polar residues" evidence="8">
    <location>
        <begin position="724"/>
        <end position="735"/>
    </location>
</feature>
<dbReference type="InterPro" id="IPR032535">
    <property type="entry name" value="Oberon_CC"/>
</dbReference>
<feature type="compositionally biased region" description="Polar residues" evidence="8">
    <location>
        <begin position="200"/>
        <end position="210"/>
    </location>
</feature>
<evidence type="ECO:0000256" key="6">
    <source>
        <dbReference type="ARBA" id="ARBA00023242"/>
    </source>
</evidence>
<dbReference type="InterPro" id="IPR047578">
    <property type="entry name" value="OBE1-like_PHD"/>
</dbReference>
<gene>
    <name evidence="11" type="ORF">L1049_010812</name>
</gene>
<evidence type="ECO:0000256" key="5">
    <source>
        <dbReference type="ARBA" id="ARBA00023054"/>
    </source>
</evidence>
<protein>
    <recommendedName>
        <fullName evidence="13">Protein OBERON 4</fullName>
    </recommendedName>
</protein>
<feature type="compositionally biased region" description="Polar residues" evidence="8">
    <location>
        <begin position="227"/>
        <end position="241"/>
    </location>
</feature>
<feature type="compositionally biased region" description="Polar residues" evidence="8">
    <location>
        <begin position="171"/>
        <end position="183"/>
    </location>
</feature>
<keyword evidence="12" id="KW-1185">Reference proteome</keyword>
<reference evidence="11 12" key="1">
    <citation type="journal article" date="2024" name="Plant J.">
        <title>Genome sequences and population genomics reveal climatic adaptation and genomic divergence between two closely related sweetgum species.</title>
        <authorList>
            <person name="Xu W.Q."/>
            <person name="Ren C.Q."/>
            <person name="Zhang X.Y."/>
            <person name="Comes H.P."/>
            <person name="Liu X.H."/>
            <person name="Li Y.G."/>
            <person name="Kettle C.J."/>
            <person name="Jalonen R."/>
            <person name="Gaisberger H."/>
            <person name="Ma Y.Z."/>
            <person name="Qiu Y.X."/>
        </authorList>
    </citation>
    <scope>NUCLEOTIDE SEQUENCE [LARGE SCALE GENOMIC DNA]</scope>
    <source>
        <strain evidence="11">Hangzhou</strain>
    </source>
</reference>
<keyword evidence="2" id="KW-0479">Metal-binding</keyword>
<dbReference type="GO" id="GO:0010071">
    <property type="term" value="P:root meristem specification"/>
    <property type="evidence" value="ECO:0007669"/>
    <property type="project" value="TreeGrafter"/>
</dbReference>
<keyword evidence="3" id="KW-0863">Zinc-finger</keyword>
<feature type="compositionally biased region" description="Acidic residues" evidence="8">
    <location>
        <begin position="274"/>
        <end position="297"/>
    </location>
</feature>
<feature type="compositionally biased region" description="Basic and acidic residues" evidence="8">
    <location>
        <begin position="316"/>
        <end position="359"/>
    </location>
</feature>
<keyword evidence="5 7" id="KW-0175">Coiled coil</keyword>
<evidence type="ECO:0000256" key="7">
    <source>
        <dbReference type="SAM" id="Coils"/>
    </source>
</evidence>
<dbReference type="CDD" id="cd15612">
    <property type="entry name" value="PHD_OBE1_like"/>
    <property type="match status" value="1"/>
</dbReference>
<name>A0AAP0X1X5_LIQFO</name>
<dbReference type="PANTHER" id="PTHR21736">
    <property type="entry name" value="VERNALIZATION-INSENSITIVE PROTEIN 3"/>
    <property type="match status" value="1"/>
</dbReference>
<keyword evidence="4" id="KW-0862">Zinc</keyword>
<dbReference type="GO" id="GO:0010492">
    <property type="term" value="P:maintenance of shoot apical meristem identity"/>
    <property type="evidence" value="ECO:0007669"/>
    <property type="project" value="TreeGrafter"/>
</dbReference>
<proteinExistence type="predicted"/>
<feature type="compositionally biased region" description="Basic and acidic residues" evidence="8">
    <location>
        <begin position="93"/>
        <end position="123"/>
    </location>
</feature>
<dbReference type="InterPro" id="IPR004082">
    <property type="entry name" value="OBERON"/>
</dbReference>
<feature type="domain" description="Oberon coiled-coil region" evidence="10">
    <location>
        <begin position="1103"/>
        <end position="1228"/>
    </location>
</feature>
<dbReference type="InterPro" id="IPR032881">
    <property type="entry name" value="Oberon-like_PHD"/>
</dbReference>
<evidence type="ECO:0008006" key="13">
    <source>
        <dbReference type="Google" id="ProtNLM"/>
    </source>
</evidence>